<sequence>MEKFVITINRQFGSMGRPIAKEMAEALNVEYYDRDIIERAASKLNMSLSIASDLEESAAKNRFWNMCFPLGRGEIKKQDELFLTQKKIILDLADARSCIIVGRCSDYTLRCMGNLVRIFIYASYEDRLQNCIERLKMPEDVARTMIKQVDQARDAYQMKYAHYLPGDFRYNDLLIDSSMLGVEDTAQYLTELVLKKFSSRRIEN</sequence>
<dbReference type="Gene3D" id="3.40.50.300">
    <property type="entry name" value="P-loop containing nucleotide triphosphate hydrolases"/>
    <property type="match status" value="1"/>
</dbReference>
<organism evidence="1 2">
    <name type="scientific">Megasphaera cerevisiae DSM 20462</name>
    <dbReference type="NCBI Taxonomy" id="1122219"/>
    <lineage>
        <taxon>Bacteria</taxon>
        <taxon>Bacillati</taxon>
        <taxon>Bacillota</taxon>
        <taxon>Negativicutes</taxon>
        <taxon>Veillonellales</taxon>
        <taxon>Veillonellaceae</taxon>
        <taxon>Megasphaera</taxon>
    </lineage>
</organism>
<dbReference type="GO" id="GO:0016301">
    <property type="term" value="F:kinase activity"/>
    <property type="evidence" value="ECO:0007669"/>
    <property type="project" value="UniProtKB-KW"/>
</dbReference>
<dbReference type="EMBL" id="LEKT01000018">
    <property type="protein sequence ID" value="KMO86645.1"/>
    <property type="molecule type" value="Genomic_DNA"/>
</dbReference>
<dbReference type="Pfam" id="PF13189">
    <property type="entry name" value="Cytidylate_kin2"/>
    <property type="match status" value="1"/>
</dbReference>
<proteinExistence type="predicted"/>
<gene>
    <name evidence="1" type="ORF">AB840_06945</name>
</gene>
<dbReference type="Proteomes" id="UP000036503">
    <property type="component" value="Unassembled WGS sequence"/>
</dbReference>
<dbReference type="SUPFAM" id="SSF52540">
    <property type="entry name" value="P-loop containing nucleoside triphosphate hydrolases"/>
    <property type="match status" value="1"/>
</dbReference>
<dbReference type="RefSeq" id="WP_048514109.1">
    <property type="nucleotide sequence ID" value="NZ_FUXD01000019.1"/>
</dbReference>
<accession>A0A0J6WT07</accession>
<evidence type="ECO:0000313" key="1">
    <source>
        <dbReference type="EMBL" id="KMO86645.1"/>
    </source>
</evidence>
<keyword evidence="2" id="KW-1185">Reference proteome</keyword>
<dbReference type="InParanoid" id="A0A0J6WT07"/>
<name>A0A0J6WT07_9FIRM</name>
<dbReference type="STRING" id="39029.BSR42_09715"/>
<evidence type="ECO:0000313" key="2">
    <source>
        <dbReference type="Proteomes" id="UP000036503"/>
    </source>
</evidence>
<dbReference type="InterPro" id="IPR027417">
    <property type="entry name" value="P-loop_NTPase"/>
</dbReference>
<dbReference type="OrthoDB" id="9781180at2"/>
<protein>
    <submittedName>
        <fullName evidence="1">Cytidylate kinase</fullName>
    </submittedName>
</protein>
<keyword evidence="1" id="KW-0808">Transferase</keyword>
<keyword evidence="1" id="KW-0418">Kinase</keyword>
<comment type="caution">
    <text evidence="1">The sequence shown here is derived from an EMBL/GenBank/DDBJ whole genome shotgun (WGS) entry which is preliminary data.</text>
</comment>
<dbReference type="PATRIC" id="fig|1122219.3.peg.899"/>
<reference evidence="1 2" key="1">
    <citation type="submission" date="2015-06" db="EMBL/GenBank/DDBJ databases">
        <title>Draft genome sequence of beer spoilage bacterium Megasphaera cerevisiae type strain 20462.</title>
        <authorList>
            <person name="Kutumbaka K."/>
            <person name="Pasmowitz J."/>
            <person name="Mategko J."/>
            <person name="Reyes D."/>
            <person name="Friedrich A."/>
            <person name="Han S."/>
            <person name="Martens-Habbena W."/>
            <person name="Neal-McKinney J."/>
            <person name="Janagama H.K."/>
            <person name="Nadala C."/>
            <person name="Samadpour M."/>
        </authorList>
    </citation>
    <scope>NUCLEOTIDE SEQUENCE [LARGE SCALE GENOMIC DNA]</scope>
    <source>
        <strain evidence="1 2">DSM 20462</strain>
    </source>
</reference>
<dbReference type="AlphaFoldDB" id="A0A0J6WT07"/>